<evidence type="ECO:0000313" key="2">
    <source>
        <dbReference type="Proteomes" id="UP001156641"/>
    </source>
</evidence>
<protein>
    <recommendedName>
        <fullName evidence="3">DUF2188 domain-containing protein</fullName>
    </recommendedName>
</protein>
<proteinExistence type="predicted"/>
<organism evidence="1 2">
    <name type="scientific">Acidocella aquatica</name>
    <dbReference type="NCBI Taxonomy" id="1922313"/>
    <lineage>
        <taxon>Bacteria</taxon>
        <taxon>Pseudomonadati</taxon>
        <taxon>Pseudomonadota</taxon>
        <taxon>Alphaproteobacteria</taxon>
        <taxon>Acetobacterales</taxon>
        <taxon>Acidocellaceae</taxon>
        <taxon>Acidocella</taxon>
    </lineage>
</organism>
<dbReference type="RefSeq" id="WP_284259764.1">
    <property type="nucleotide sequence ID" value="NZ_BSOS01000099.1"/>
</dbReference>
<dbReference type="Proteomes" id="UP001156641">
    <property type="component" value="Unassembled WGS sequence"/>
</dbReference>
<reference evidence="2" key="1">
    <citation type="journal article" date="2019" name="Int. J. Syst. Evol. Microbiol.">
        <title>The Global Catalogue of Microorganisms (GCM) 10K type strain sequencing project: providing services to taxonomists for standard genome sequencing and annotation.</title>
        <authorList>
            <consortium name="The Broad Institute Genomics Platform"/>
            <consortium name="The Broad Institute Genome Sequencing Center for Infectious Disease"/>
            <person name="Wu L."/>
            <person name="Ma J."/>
        </authorList>
    </citation>
    <scope>NUCLEOTIDE SEQUENCE [LARGE SCALE GENOMIC DNA]</scope>
    <source>
        <strain evidence="2">NBRC 112502</strain>
    </source>
</reference>
<dbReference type="EMBL" id="BSOS01000099">
    <property type="protein sequence ID" value="GLR68903.1"/>
    <property type="molecule type" value="Genomic_DNA"/>
</dbReference>
<name>A0ABQ6ABG3_9PROT</name>
<evidence type="ECO:0000313" key="1">
    <source>
        <dbReference type="EMBL" id="GLR68903.1"/>
    </source>
</evidence>
<evidence type="ECO:0008006" key="3">
    <source>
        <dbReference type="Google" id="ProtNLM"/>
    </source>
</evidence>
<accession>A0ABQ6ABG3</accession>
<comment type="caution">
    <text evidence="1">The sequence shown here is derived from an EMBL/GenBank/DDBJ whole genome shotgun (WGS) entry which is preliminary data.</text>
</comment>
<sequence>MSLIHYKIVQHDGGWAYKLGDVFSEPYRSHAAAMAAARRVAAEQRVPGETRYIQYQSEDGVWHTELAASTDRPQADVLE</sequence>
<dbReference type="InterPro" id="IPR018691">
    <property type="entry name" value="DUF2188"/>
</dbReference>
<dbReference type="Pfam" id="PF09954">
    <property type="entry name" value="DUF2188"/>
    <property type="match status" value="1"/>
</dbReference>
<gene>
    <name evidence="1" type="ORF">GCM10010909_35850</name>
</gene>
<keyword evidence="2" id="KW-1185">Reference proteome</keyword>